<dbReference type="Proteomes" id="UP001232992">
    <property type="component" value="Unassembled WGS sequence"/>
</dbReference>
<gene>
    <name evidence="2" type="ORF">PMH09_10620</name>
</gene>
<comment type="caution">
    <text evidence="2">The sequence shown here is derived from an EMBL/GenBank/DDBJ whole genome shotgun (WGS) entry which is preliminary data.</text>
</comment>
<name>A0ABT7BZF5_9CYAN</name>
<evidence type="ECO:0000256" key="1">
    <source>
        <dbReference type="SAM" id="MobiDB-lite"/>
    </source>
</evidence>
<protein>
    <submittedName>
        <fullName evidence="2">Uncharacterized protein</fullName>
    </submittedName>
</protein>
<accession>A0ABT7BZF5</accession>
<dbReference type="RefSeq" id="WP_283758306.1">
    <property type="nucleotide sequence ID" value="NZ_JAQOSQ010000009.1"/>
</dbReference>
<keyword evidence="3" id="KW-1185">Reference proteome</keyword>
<organism evidence="2 3">
    <name type="scientific">Roseofilum casamattae BLCC-M143</name>
    <dbReference type="NCBI Taxonomy" id="3022442"/>
    <lineage>
        <taxon>Bacteria</taxon>
        <taxon>Bacillati</taxon>
        <taxon>Cyanobacteriota</taxon>
        <taxon>Cyanophyceae</taxon>
        <taxon>Desertifilales</taxon>
        <taxon>Desertifilaceae</taxon>
        <taxon>Roseofilum</taxon>
        <taxon>Roseofilum casamattae</taxon>
    </lineage>
</organism>
<feature type="compositionally biased region" description="Polar residues" evidence="1">
    <location>
        <begin position="14"/>
        <end position="29"/>
    </location>
</feature>
<feature type="compositionally biased region" description="Low complexity" evidence="1">
    <location>
        <begin position="38"/>
        <end position="47"/>
    </location>
</feature>
<feature type="region of interest" description="Disordered" evidence="1">
    <location>
        <begin position="1"/>
        <end position="47"/>
    </location>
</feature>
<dbReference type="EMBL" id="JAQOSQ010000009">
    <property type="protein sequence ID" value="MDJ1183653.1"/>
    <property type="molecule type" value="Genomic_DNA"/>
</dbReference>
<proteinExistence type="predicted"/>
<feature type="compositionally biased region" description="Basic residues" evidence="1">
    <location>
        <begin position="1"/>
        <end position="12"/>
    </location>
</feature>
<evidence type="ECO:0000313" key="3">
    <source>
        <dbReference type="Proteomes" id="UP001232992"/>
    </source>
</evidence>
<evidence type="ECO:0000313" key="2">
    <source>
        <dbReference type="EMBL" id="MDJ1183653.1"/>
    </source>
</evidence>
<reference evidence="2 3" key="1">
    <citation type="submission" date="2023-01" db="EMBL/GenBank/DDBJ databases">
        <title>Novel diversity within Roseofilum (Cyanobacteria; Desertifilaceae) from marine benthic mats with descriptions of four novel species.</title>
        <authorList>
            <person name="Wang Y."/>
            <person name="Berthold D.E."/>
            <person name="Hu J."/>
            <person name="Lefler F.W."/>
            <person name="Laughinghouse H.D. IV."/>
        </authorList>
    </citation>
    <scope>NUCLEOTIDE SEQUENCE [LARGE SCALE GENOMIC DNA]</scope>
    <source>
        <strain evidence="2 3">BLCC-M143</strain>
    </source>
</reference>
<sequence>MGRSITHRKRRLPSLQTQTTDSAKTSRTPPLQRKHNESNNSSLLQSLDPQVLQRLDERSVEQSAQLTTRSPLNQNHLTIQRSPESIWSSHEDALDHMRMKPHKVRQMLRDDFYSNWFIAKDYLVSNRWQNKSNSEIAEKRPRFERLMRSLLAVREYDTDKLLRHIRDTKLPAKYPHLKNLDPAKRLSWSAAGSQTLTSDIDVNLKGAGSIPAVGLFNKLFKTQERWPYDPGTVYDVNVYAQDFMTPDRPKTLVGGHKKLGSPFRKNEQENSTTLTPIEEVPTLTQQDTVAFEAFSLNQDVWSMTKMRMYMSDNEWNAYKQDLLGAEMTELEIQNNPEGYHQRLQIESQLADAEYSYRQYQRSIAIEVANIDDPNNKAYKKVRQALARGGNLVSNHRKQETKEMIAANVIYERKLERVETLRSQLEELKAQQPRTPDVVNQIRGCGIKLKNSLSEAIMFSNEAYFSQGAVQDVVLGYQIGKGMEKKKQKENPNYHVDLRLANNLRLQSMREQVGDTLKILNEYRTQPAWKGVYKAGKYIDRMILSADPLLPESISIDFDSDFAFIRNLGQKATELKSEGANEATQRTQLGNMIQSTTLAQIRQMIIRIGTFTEQHYRNIQ</sequence>